<dbReference type="GO" id="GO:0009451">
    <property type="term" value="P:RNA modification"/>
    <property type="evidence" value="ECO:0007669"/>
    <property type="project" value="InterPro"/>
</dbReference>
<dbReference type="GO" id="GO:0003723">
    <property type="term" value="F:RNA binding"/>
    <property type="evidence" value="ECO:0007669"/>
    <property type="project" value="InterPro"/>
</dbReference>
<dbReference type="Pfam" id="PF13041">
    <property type="entry name" value="PPR_2"/>
    <property type="match status" value="1"/>
</dbReference>
<dbReference type="Gene3D" id="1.25.40.10">
    <property type="entry name" value="Tetratricopeptide repeat domain"/>
    <property type="match status" value="5"/>
</dbReference>
<feature type="repeat" description="PPR" evidence="2">
    <location>
        <begin position="527"/>
        <end position="561"/>
    </location>
</feature>
<feature type="repeat" description="PPR" evidence="2">
    <location>
        <begin position="426"/>
        <end position="460"/>
    </location>
</feature>
<feature type="repeat" description="PPR" evidence="2">
    <location>
        <begin position="290"/>
        <end position="324"/>
    </location>
</feature>
<dbReference type="FunFam" id="1.25.40.10:FF:000344">
    <property type="entry name" value="Pentatricopeptide repeat-containing protein"/>
    <property type="match status" value="1"/>
</dbReference>
<gene>
    <name evidence="3" type="primary">PCMP-H92_4</name>
    <name evidence="3" type="ORF">g.110184</name>
</gene>
<dbReference type="EMBL" id="GDJX01005592">
    <property type="protein sequence ID" value="JAT62344.1"/>
    <property type="molecule type" value="Transcribed_RNA"/>
</dbReference>
<organism evidence="3">
    <name type="scientific">Anthurium amnicola</name>
    <dbReference type="NCBI Taxonomy" id="1678845"/>
    <lineage>
        <taxon>Eukaryota</taxon>
        <taxon>Viridiplantae</taxon>
        <taxon>Streptophyta</taxon>
        <taxon>Embryophyta</taxon>
        <taxon>Tracheophyta</taxon>
        <taxon>Spermatophyta</taxon>
        <taxon>Magnoliopsida</taxon>
        <taxon>Liliopsida</taxon>
        <taxon>Araceae</taxon>
        <taxon>Pothoideae</taxon>
        <taxon>Potheae</taxon>
        <taxon>Anthurium</taxon>
    </lineage>
</organism>
<keyword evidence="1" id="KW-0677">Repeat</keyword>
<dbReference type="Pfam" id="PF01535">
    <property type="entry name" value="PPR"/>
    <property type="match status" value="8"/>
</dbReference>
<dbReference type="InterPro" id="IPR011990">
    <property type="entry name" value="TPR-like_helical_dom_sf"/>
</dbReference>
<sequence length="739" mass="81282">MRPLSSGPHLPLTAHHVSAVPPGFGREGCRRLLEWCLRDRDLVLGSRLHARIVTAGLQGDSFLAAKLVSFYSLCGNPSAAEAVFDGFVETNVFVLNAAIRGYVCNGLHRRAIHAFCQKREGVVPDSSTFSCVAKACALLSDLRKGRRLHGLAVASGLGSDLFVSNSLVCMYARCGSLADGVQVFERMPRRDTVSWNSVISAYARGGFDREALDRVREMVGRGGLRPDCVTLVSVLAACFSAETVEQVHGYAVRNGFESTSTVRNALISAYGKCGRVREARWAFNNYVRCDKVSWNALISCYAQNGFFEESMQLLRDMRASEIDLDVITYSGIISSLAQDDKPGEALEVFRELLGTGFNLDVITIASILPAISDLHCVNLCKEMHAYSYRHGMESERRVRNALVSVYGKCALIPYASGVFEEIGDRDVISWSSMVASYAQNGLCNEALHVFRQMITVEIEPNPISITSVLDACSAISGLKQGKEIHLWAVKNAVDGQTFVGSALIDMYAKCGRIIDSRRVFDLMKEKNLVTWNSMIGGYAFHGLGEEALKIFHRLEEPDEVSFIAALSACSHGGLVAEGIAIFNRMKDFNVSPREAHYACMVDILGRSGKLDRAMELIRTMPVEASTTIWGSLLGACKIYCNLDMGIHSGMQIIGSGSTDSGYYVTLSNILAEFGRWSDVEVTRGLMNEKGVKKGIGCTWIEVNKEVHSFVAKSRVQHPEWGYLFRVLTFLNEHMKGMSC</sequence>
<dbReference type="PANTHER" id="PTHR24015">
    <property type="entry name" value="OS07G0578800 PROTEIN-RELATED"/>
    <property type="match status" value="1"/>
</dbReference>
<feature type="repeat" description="PPR" evidence="2">
    <location>
        <begin position="160"/>
        <end position="190"/>
    </location>
</feature>
<dbReference type="FunFam" id="1.25.40.10:FF:000090">
    <property type="entry name" value="Pentatricopeptide repeat-containing protein, chloroplastic"/>
    <property type="match status" value="1"/>
</dbReference>
<dbReference type="PROSITE" id="PS51375">
    <property type="entry name" value="PPR"/>
    <property type="match status" value="6"/>
</dbReference>
<name>A0A1D1Z651_9ARAE</name>
<dbReference type="NCBIfam" id="TIGR00756">
    <property type="entry name" value="PPR"/>
    <property type="match status" value="5"/>
</dbReference>
<dbReference type="FunFam" id="1.25.40.10:FF:000361">
    <property type="entry name" value="Pentatricopeptide repeat-containing protein chloroplastic"/>
    <property type="match status" value="1"/>
</dbReference>
<proteinExistence type="predicted"/>
<reference evidence="3" key="1">
    <citation type="submission" date="2015-07" db="EMBL/GenBank/DDBJ databases">
        <title>Transcriptome Assembly of Anthurium amnicola.</title>
        <authorList>
            <person name="Suzuki J."/>
        </authorList>
    </citation>
    <scope>NUCLEOTIDE SEQUENCE</scope>
</reference>
<evidence type="ECO:0000313" key="3">
    <source>
        <dbReference type="EMBL" id="JAT62344.1"/>
    </source>
</evidence>
<dbReference type="SUPFAM" id="SSF48452">
    <property type="entry name" value="TPR-like"/>
    <property type="match status" value="1"/>
</dbReference>
<feature type="repeat" description="PPR" evidence="2">
    <location>
        <begin position="191"/>
        <end position="225"/>
    </location>
</feature>
<dbReference type="Pfam" id="PF20431">
    <property type="entry name" value="E_motif"/>
    <property type="match status" value="1"/>
</dbReference>
<dbReference type="AlphaFoldDB" id="A0A1D1Z651"/>
<dbReference type="InterPro" id="IPR046960">
    <property type="entry name" value="PPR_At4g14850-like_plant"/>
</dbReference>
<dbReference type="PANTHER" id="PTHR24015:SF1933">
    <property type="entry name" value="PENTATRICOPEPTIDE REPEAT-CONTAINING PROTEIN"/>
    <property type="match status" value="1"/>
</dbReference>
<dbReference type="InterPro" id="IPR002885">
    <property type="entry name" value="PPR_rpt"/>
</dbReference>
<dbReference type="InterPro" id="IPR046848">
    <property type="entry name" value="E_motif"/>
</dbReference>
<evidence type="ECO:0000256" key="1">
    <source>
        <dbReference type="ARBA" id="ARBA00022737"/>
    </source>
</evidence>
<dbReference type="FunFam" id="1.25.40.10:FF:000343">
    <property type="entry name" value="Pentatricopeptide repeat-containing protein At3g58590"/>
    <property type="match status" value="1"/>
</dbReference>
<protein>
    <submittedName>
        <fullName evidence="3">Pentatricopeptide repeat-containing protein At5g16860</fullName>
    </submittedName>
</protein>
<evidence type="ECO:0000256" key="2">
    <source>
        <dbReference type="PROSITE-ProRule" id="PRU00708"/>
    </source>
</evidence>
<accession>A0A1D1Z651</accession>
<feature type="repeat" description="PPR" evidence="2">
    <location>
        <begin position="325"/>
        <end position="359"/>
    </location>
</feature>